<keyword evidence="3" id="KW-1185">Reference proteome</keyword>
<dbReference type="EMBL" id="JYDT01000063">
    <property type="protein sequence ID" value="KRY86996.1"/>
    <property type="molecule type" value="Genomic_DNA"/>
</dbReference>
<comment type="caution">
    <text evidence="2">The sequence shown here is derived from an EMBL/GenBank/DDBJ whole genome shotgun (WGS) entry which is preliminary data.</text>
</comment>
<feature type="transmembrane region" description="Helical" evidence="1">
    <location>
        <begin position="37"/>
        <end position="58"/>
    </location>
</feature>
<keyword evidence="1" id="KW-0812">Transmembrane</keyword>
<proteinExistence type="predicted"/>
<dbReference type="AlphaFoldDB" id="A0A0V1FLU8"/>
<name>A0A0V1FLU8_TRIPS</name>
<gene>
    <name evidence="2" type="ORF">T4D_2766</name>
</gene>
<accession>A0A0V1FLU8</accession>
<sequence>MMSTVQPDAALLRASFVYINDKNAANHNDYNGKSGHFNSISVTIFTLLPLYGNLLLLCEYHH</sequence>
<evidence type="ECO:0000313" key="2">
    <source>
        <dbReference type="EMBL" id="KRY86996.1"/>
    </source>
</evidence>
<protein>
    <submittedName>
        <fullName evidence="2">Uncharacterized protein</fullName>
    </submittedName>
</protein>
<reference evidence="2 3" key="1">
    <citation type="submission" date="2015-01" db="EMBL/GenBank/DDBJ databases">
        <title>Evolution of Trichinella species and genotypes.</title>
        <authorList>
            <person name="Korhonen P.K."/>
            <person name="Edoardo P."/>
            <person name="Giuseppe L.R."/>
            <person name="Gasser R.B."/>
        </authorList>
    </citation>
    <scope>NUCLEOTIDE SEQUENCE [LARGE SCALE GENOMIC DNA]</scope>
    <source>
        <strain evidence="2">ISS470</strain>
    </source>
</reference>
<evidence type="ECO:0000313" key="3">
    <source>
        <dbReference type="Proteomes" id="UP000054995"/>
    </source>
</evidence>
<keyword evidence="1" id="KW-1133">Transmembrane helix</keyword>
<keyword evidence="1" id="KW-0472">Membrane</keyword>
<organism evidence="2 3">
    <name type="scientific">Trichinella pseudospiralis</name>
    <name type="common">Parasitic roundworm</name>
    <dbReference type="NCBI Taxonomy" id="6337"/>
    <lineage>
        <taxon>Eukaryota</taxon>
        <taxon>Metazoa</taxon>
        <taxon>Ecdysozoa</taxon>
        <taxon>Nematoda</taxon>
        <taxon>Enoplea</taxon>
        <taxon>Dorylaimia</taxon>
        <taxon>Trichinellida</taxon>
        <taxon>Trichinellidae</taxon>
        <taxon>Trichinella</taxon>
    </lineage>
</organism>
<evidence type="ECO:0000256" key="1">
    <source>
        <dbReference type="SAM" id="Phobius"/>
    </source>
</evidence>
<dbReference type="Proteomes" id="UP000054995">
    <property type="component" value="Unassembled WGS sequence"/>
</dbReference>